<gene>
    <name evidence="1" type="ORF">VIS_S3ARA10020</name>
</gene>
<protein>
    <submittedName>
        <fullName evidence="1">Glutamine cyclotransferase</fullName>
        <ecNumber evidence="1">2.3.2.5</ecNumber>
    </submittedName>
</protein>
<reference evidence="1" key="2">
    <citation type="submission" date="2012-02" db="EMBL/GenBank/DDBJ databases">
        <authorList>
            <person name="Genoscope - CEA"/>
        </authorList>
    </citation>
    <scope>NUCLEOTIDE SEQUENCE</scope>
</reference>
<proteinExistence type="predicted"/>
<evidence type="ECO:0000313" key="1">
    <source>
        <dbReference type="EMBL" id="CCF99154.1"/>
    </source>
</evidence>
<dbReference type="GO" id="GO:0016603">
    <property type="term" value="F:glutaminyl-peptide cyclotransferase activity"/>
    <property type="evidence" value="ECO:0007669"/>
    <property type="project" value="UniProtKB-EC"/>
</dbReference>
<reference evidence="1" key="1">
    <citation type="journal article" date="2012" name="Environ. Microbiol.">
        <title>Genomic content of uncultured Bacteroidetes from contrasting oceanic provinces in the North Atlantic Ocean.</title>
        <authorList>
            <person name="Gomez-Pereira P.R."/>
            <person name="Schuler M."/>
            <person name="Fuchs B.M."/>
            <person name="Bennke C."/>
            <person name="Teeling H."/>
            <person name="Waldmann J."/>
            <person name="Richter M."/>
            <person name="Barbe V."/>
            <person name="Bataille E."/>
            <person name="Glockner F.O."/>
            <person name="Amann R."/>
        </authorList>
    </citation>
    <scope>NUCLEOTIDE SEQUENCE</scope>
</reference>
<accession>H6RDP3</accession>
<keyword evidence="1" id="KW-0012">Acyltransferase</keyword>
<organism evidence="1">
    <name type="scientific">uncultured Flavobacteriia bacterium</name>
    <dbReference type="NCBI Taxonomy" id="212695"/>
    <lineage>
        <taxon>Bacteria</taxon>
        <taxon>Pseudomonadati</taxon>
        <taxon>Bacteroidota</taxon>
        <taxon>Flavobacteriia</taxon>
        <taxon>environmental samples</taxon>
    </lineage>
</organism>
<sequence>MRKNVKGFIVIALIVLAGGAVLFGPLLNKDETPAEARFDFLGDVATVADLESTIKIKLVGEEGLAKVELLLDSRVIKSWSKPTSNLEFKFAPKNIGTFTFQVVSTDSDGLMKVDERRLKVVSNITPEALTAKIVQTHAHDITSFTQGLEFYEGRLFEGTGQRGQSKISEINLEGEPVGNTIKMDGTYFGEGITMMDGILFQLTWQKGVCFTYSIEDTLKILPGNFNYVGQDGWGLCNDGKSLIMSDGTERITFRSPKTFQAERTIDVYNNRGALTQLNELEYINGKIYANVYQTNLIVVIDPETGKTLEQINCDNLVVQGRGNGDVLNGIAYNPETGKTYLTGKLWPKMFEVEFTKNETIAQ</sequence>
<dbReference type="InterPro" id="IPR007788">
    <property type="entry name" value="QCT"/>
</dbReference>
<dbReference type="PANTHER" id="PTHR31270:SF1">
    <property type="entry name" value="GLUTAMINYL-PEPTIDE CYCLOTRANSFERASE"/>
    <property type="match status" value="1"/>
</dbReference>
<keyword evidence="1" id="KW-0808">Transferase</keyword>
<dbReference type="Pfam" id="PF05096">
    <property type="entry name" value="Glu_cyclase_2"/>
    <property type="match status" value="1"/>
</dbReference>
<dbReference type="EMBL" id="FO117572">
    <property type="protein sequence ID" value="CCF99154.1"/>
    <property type="molecule type" value="Genomic_DNA"/>
</dbReference>
<name>H6RDP3_9BACT</name>
<dbReference type="SUPFAM" id="SSF63825">
    <property type="entry name" value="YWTD domain"/>
    <property type="match status" value="1"/>
</dbReference>
<dbReference type="PANTHER" id="PTHR31270">
    <property type="entry name" value="GLUTAMINYL-PEPTIDE CYCLOTRANSFERASE"/>
    <property type="match status" value="1"/>
</dbReference>
<dbReference type="AlphaFoldDB" id="H6RDP3"/>
<dbReference type="EC" id="2.3.2.5" evidence="1"/>